<sequence>MTNPSDKLPALSSLAAFFSNQTGDRYLDGLWQNQLKEQLCWFCNKQSNENAFGPERKWLTRPAVWRAPSWSFMAVDGVVDF</sequence>
<evidence type="ECO:0000313" key="1">
    <source>
        <dbReference type="EMBL" id="OCK75236.1"/>
    </source>
</evidence>
<dbReference type="PANTHER" id="PTHR33112">
    <property type="entry name" value="DOMAIN PROTEIN, PUTATIVE-RELATED"/>
    <property type="match status" value="1"/>
</dbReference>
<organism evidence="1 2">
    <name type="scientific">Lepidopterella palustris CBS 459.81</name>
    <dbReference type="NCBI Taxonomy" id="1314670"/>
    <lineage>
        <taxon>Eukaryota</taxon>
        <taxon>Fungi</taxon>
        <taxon>Dikarya</taxon>
        <taxon>Ascomycota</taxon>
        <taxon>Pezizomycotina</taxon>
        <taxon>Dothideomycetes</taxon>
        <taxon>Pleosporomycetidae</taxon>
        <taxon>Mytilinidiales</taxon>
        <taxon>Argynnaceae</taxon>
        <taxon>Lepidopterella</taxon>
    </lineage>
</organism>
<name>A0A8E2E140_9PEZI</name>
<dbReference type="OrthoDB" id="5362512at2759"/>
<reference evidence="1 2" key="1">
    <citation type="journal article" date="2016" name="Nat. Commun.">
        <title>Ectomycorrhizal ecology is imprinted in the genome of the dominant symbiotic fungus Cenococcum geophilum.</title>
        <authorList>
            <consortium name="DOE Joint Genome Institute"/>
            <person name="Peter M."/>
            <person name="Kohler A."/>
            <person name="Ohm R.A."/>
            <person name="Kuo A."/>
            <person name="Krutzmann J."/>
            <person name="Morin E."/>
            <person name="Arend M."/>
            <person name="Barry K.W."/>
            <person name="Binder M."/>
            <person name="Choi C."/>
            <person name="Clum A."/>
            <person name="Copeland A."/>
            <person name="Grisel N."/>
            <person name="Haridas S."/>
            <person name="Kipfer T."/>
            <person name="LaButti K."/>
            <person name="Lindquist E."/>
            <person name="Lipzen A."/>
            <person name="Maire R."/>
            <person name="Meier B."/>
            <person name="Mihaltcheva S."/>
            <person name="Molinier V."/>
            <person name="Murat C."/>
            <person name="Poggeler S."/>
            <person name="Quandt C.A."/>
            <person name="Sperisen C."/>
            <person name="Tritt A."/>
            <person name="Tisserant E."/>
            <person name="Crous P.W."/>
            <person name="Henrissat B."/>
            <person name="Nehls U."/>
            <person name="Egli S."/>
            <person name="Spatafora J.W."/>
            <person name="Grigoriev I.V."/>
            <person name="Martin F.M."/>
        </authorList>
    </citation>
    <scope>NUCLEOTIDE SEQUENCE [LARGE SCALE GENOMIC DNA]</scope>
    <source>
        <strain evidence="1 2">CBS 459.81</strain>
    </source>
</reference>
<keyword evidence="2" id="KW-1185">Reference proteome</keyword>
<protein>
    <submittedName>
        <fullName evidence="1">Uncharacterized protein</fullName>
    </submittedName>
</protein>
<feature type="non-terminal residue" evidence="1">
    <location>
        <position position="81"/>
    </location>
</feature>
<dbReference type="EMBL" id="KV745345">
    <property type="protein sequence ID" value="OCK75236.1"/>
    <property type="molecule type" value="Genomic_DNA"/>
</dbReference>
<dbReference type="Proteomes" id="UP000250266">
    <property type="component" value="Unassembled WGS sequence"/>
</dbReference>
<accession>A0A8E2E140</accession>
<proteinExistence type="predicted"/>
<dbReference type="AlphaFoldDB" id="A0A8E2E140"/>
<gene>
    <name evidence="1" type="ORF">K432DRAFT_466829</name>
</gene>
<evidence type="ECO:0000313" key="2">
    <source>
        <dbReference type="Proteomes" id="UP000250266"/>
    </source>
</evidence>
<dbReference type="PANTHER" id="PTHR33112:SF16">
    <property type="entry name" value="HETEROKARYON INCOMPATIBILITY DOMAIN-CONTAINING PROTEIN"/>
    <property type="match status" value="1"/>
</dbReference>